<keyword evidence="2" id="KW-1185">Reference proteome</keyword>
<evidence type="ECO:0000313" key="1">
    <source>
        <dbReference type="EMBL" id="CAF1015267.1"/>
    </source>
</evidence>
<gene>
    <name evidence="1" type="ORF">OXX778_LOCUS17098</name>
</gene>
<dbReference type="Proteomes" id="UP000663879">
    <property type="component" value="Unassembled WGS sequence"/>
</dbReference>
<reference evidence="1" key="1">
    <citation type="submission" date="2021-02" db="EMBL/GenBank/DDBJ databases">
        <authorList>
            <person name="Nowell W R."/>
        </authorList>
    </citation>
    <scope>NUCLEOTIDE SEQUENCE</scope>
    <source>
        <strain evidence="1">Ploen Becks lab</strain>
    </source>
</reference>
<name>A0A814HSE4_9BILA</name>
<evidence type="ECO:0000313" key="2">
    <source>
        <dbReference type="Proteomes" id="UP000663879"/>
    </source>
</evidence>
<proteinExistence type="predicted"/>
<dbReference type="EMBL" id="CAJNOC010004262">
    <property type="protein sequence ID" value="CAF1015267.1"/>
    <property type="molecule type" value="Genomic_DNA"/>
</dbReference>
<accession>A0A814HSE4</accession>
<protein>
    <submittedName>
        <fullName evidence="1">Uncharacterized protein</fullName>
    </submittedName>
</protein>
<comment type="caution">
    <text evidence="1">The sequence shown here is derived from an EMBL/GenBank/DDBJ whole genome shotgun (WGS) entry which is preliminary data.</text>
</comment>
<sequence>MLSIDGDYIHLDRSYINNKKDCSRANKVYLDFHVMQYCDMAVIGSGGFGYTAMLNRPEPLKNLYRFSNKKFIKL</sequence>
<organism evidence="1 2">
    <name type="scientific">Brachionus calyciflorus</name>
    <dbReference type="NCBI Taxonomy" id="104777"/>
    <lineage>
        <taxon>Eukaryota</taxon>
        <taxon>Metazoa</taxon>
        <taxon>Spiralia</taxon>
        <taxon>Gnathifera</taxon>
        <taxon>Rotifera</taxon>
        <taxon>Eurotatoria</taxon>
        <taxon>Monogononta</taxon>
        <taxon>Pseudotrocha</taxon>
        <taxon>Ploima</taxon>
        <taxon>Brachionidae</taxon>
        <taxon>Brachionus</taxon>
    </lineage>
</organism>
<dbReference type="AlphaFoldDB" id="A0A814HSE4"/>